<dbReference type="Proteomes" id="UP001341840">
    <property type="component" value="Unassembled WGS sequence"/>
</dbReference>
<dbReference type="EMBL" id="JASCZI010273813">
    <property type="protein sequence ID" value="MED6225370.1"/>
    <property type="molecule type" value="Genomic_DNA"/>
</dbReference>
<evidence type="ECO:0000313" key="2">
    <source>
        <dbReference type="Proteomes" id="UP001341840"/>
    </source>
</evidence>
<organism evidence="1 2">
    <name type="scientific">Stylosanthes scabra</name>
    <dbReference type="NCBI Taxonomy" id="79078"/>
    <lineage>
        <taxon>Eukaryota</taxon>
        <taxon>Viridiplantae</taxon>
        <taxon>Streptophyta</taxon>
        <taxon>Embryophyta</taxon>
        <taxon>Tracheophyta</taxon>
        <taxon>Spermatophyta</taxon>
        <taxon>Magnoliopsida</taxon>
        <taxon>eudicotyledons</taxon>
        <taxon>Gunneridae</taxon>
        <taxon>Pentapetalae</taxon>
        <taxon>rosids</taxon>
        <taxon>fabids</taxon>
        <taxon>Fabales</taxon>
        <taxon>Fabaceae</taxon>
        <taxon>Papilionoideae</taxon>
        <taxon>50 kb inversion clade</taxon>
        <taxon>dalbergioids sensu lato</taxon>
        <taxon>Dalbergieae</taxon>
        <taxon>Pterocarpus clade</taxon>
        <taxon>Stylosanthes</taxon>
    </lineage>
</organism>
<sequence>MVVSVGKARRGAEVLGRGLGVGQRLQGVRLGVGESAEGVVGVCVWIRVGLGVVHTPKCGLGVGKACADRVPRLGVAGFLSRVGLGVRLMPRRGGGTPRRWVFSGNMGWGMKGHA</sequence>
<comment type="caution">
    <text evidence="1">The sequence shown here is derived from an EMBL/GenBank/DDBJ whole genome shotgun (WGS) entry which is preliminary data.</text>
</comment>
<reference evidence="1 2" key="1">
    <citation type="journal article" date="2023" name="Plants (Basel)">
        <title>Bridging the Gap: Combining Genomics and Transcriptomics Approaches to Understand Stylosanthes scabra, an Orphan Legume from the Brazilian Caatinga.</title>
        <authorList>
            <person name="Ferreira-Neto J.R.C."/>
            <person name="da Silva M.D."/>
            <person name="Binneck E."/>
            <person name="de Melo N.F."/>
            <person name="da Silva R.H."/>
            <person name="de Melo A.L.T.M."/>
            <person name="Pandolfi V."/>
            <person name="Bustamante F.O."/>
            <person name="Brasileiro-Vidal A.C."/>
            <person name="Benko-Iseppon A.M."/>
        </authorList>
    </citation>
    <scope>NUCLEOTIDE SEQUENCE [LARGE SCALE GENOMIC DNA]</scope>
    <source>
        <tissue evidence="1">Leaves</tissue>
    </source>
</reference>
<evidence type="ECO:0000313" key="1">
    <source>
        <dbReference type="EMBL" id="MED6225370.1"/>
    </source>
</evidence>
<gene>
    <name evidence="1" type="ORF">PIB30_092972</name>
</gene>
<accession>A0ABU6ZU08</accession>
<protein>
    <submittedName>
        <fullName evidence="1">Uncharacterized protein</fullName>
    </submittedName>
</protein>
<keyword evidence="2" id="KW-1185">Reference proteome</keyword>
<name>A0ABU6ZU08_9FABA</name>
<proteinExistence type="predicted"/>